<dbReference type="InterPro" id="IPR032675">
    <property type="entry name" value="LRR_dom_sf"/>
</dbReference>
<protein>
    <submittedName>
        <fullName evidence="1">Uncharacterized protein</fullName>
    </submittedName>
</protein>
<feature type="non-terminal residue" evidence="1">
    <location>
        <position position="1080"/>
    </location>
</feature>
<name>A0A813L2U0_POLGL</name>
<organism evidence="1 2">
    <name type="scientific">Polarella glacialis</name>
    <name type="common">Dinoflagellate</name>
    <dbReference type="NCBI Taxonomy" id="89957"/>
    <lineage>
        <taxon>Eukaryota</taxon>
        <taxon>Sar</taxon>
        <taxon>Alveolata</taxon>
        <taxon>Dinophyceae</taxon>
        <taxon>Suessiales</taxon>
        <taxon>Suessiaceae</taxon>
        <taxon>Polarella</taxon>
    </lineage>
</organism>
<dbReference type="EMBL" id="CAJNNW010032990">
    <property type="protein sequence ID" value="CAE8716566.1"/>
    <property type="molecule type" value="Genomic_DNA"/>
</dbReference>
<dbReference type="AlphaFoldDB" id="A0A813L2U0"/>
<gene>
    <name evidence="1" type="ORF">PGLA2088_LOCUS39106</name>
</gene>
<proteinExistence type="predicted"/>
<dbReference type="Gene3D" id="3.80.10.10">
    <property type="entry name" value="Ribonuclease Inhibitor"/>
    <property type="match status" value="2"/>
</dbReference>
<dbReference type="Proteomes" id="UP000626109">
    <property type="component" value="Unassembled WGS sequence"/>
</dbReference>
<dbReference type="SUPFAM" id="SSF52058">
    <property type="entry name" value="L domain-like"/>
    <property type="match status" value="1"/>
</dbReference>
<dbReference type="PANTHER" id="PTHR47186">
    <property type="entry name" value="LEUCINE-RICH REPEAT-CONTAINING PROTEIN 57"/>
    <property type="match status" value="1"/>
</dbReference>
<reference evidence="1" key="1">
    <citation type="submission" date="2021-02" db="EMBL/GenBank/DDBJ databases">
        <authorList>
            <person name="Dougan E. K."/>
            <person name="Rhodes N."/>
            <person name="Thang M."/>
            <person name="Chan C."/>
        </authorList>
    </citation>
    <scope>NUCLEOTIDE SEQUENCE</scope>
</reference>
<dbReference type="PANTHER" id="PTHR47186:SF61">
    <property type="entry name" value="LEUCINE-RICH REPEAT-CONTAINING PROTEIN 57-RELATED"/>
    <property type="match status" value="1"/>
</dbReference>
<comment type="caution">
    <text evidence="1">The sequence shown here is derived from an EMBL/GenBank/DDBJ whole genome shotgun (WGS) entry which is preliminary data.</text>
</comment>
<sequence length="1080" mass="118505">MAWLAAARFQKQQEVDYCRPQGERALATVTAVSLSSGVFSYHLEYDIGEKSGPAKLRVAWDVPEWQLLEMQSSHRTAVAAVFQQQQQQRQQRQQQRHQQRQQRQQRHLGLRLSWIWKLKEGDQVFHERCGGEAVVATVRGVYHDEEACSLECMTPFKDEVGNSRQRLRTALVSLSSLMQSGPPVEKRALRLRELQDLRSLIEDRCVGESWRDQQTRKPLQAEEVNLYHLNHFLICPSTVPEGVLMYCPCVDTDKTQCGQAVAQSDSNSARADQMVGEGEVTGVLNVDGQKWLIVKVFKGRFTKKQGSTLISGHISGRCEDVRPNKVSLSYQEVLRYSKGLLPEAVAPGWFCSHWWGEAVLDFIKCCEKHAATHQLGAESAYWVCAYANRQHELGVDLGSDPMQSSFMRAMELSDGVLLILDPEATPFQRIWCCFEEGIVSLAQRGALANQPAASDCPGRATLQSLAASDGQEGRRSALQLDIATVDGDGTAQLMTQRLTKQEKKMEEIREQDSYKPSGWEAKSEREECFPLELVSKGLKVKITDAKASQASDKTQILNALAGRPVNELDAQPNCHHPKFHQVDATLRGIFAVAAWRAALEQGLDISEGSKLPLEVALREDVSRQELEFNLQGVAMQHHLSALCKAVEPLENLTRWHLDLSNCQFTSIAELGRSLEAHTNLQQLTVNLSGCAGLTSIAELGRSLVALTNLQQLTVNLRGCEGLTSIAELGRSLEALTNLKQLTVILMCCRGLTSIAELGHSLEALINLQRLTVDLGDCRGLTSIAELGRSLVALINLQQLTVNLRGCEGLTSIAELGRSLEALTNLQRLTVDLGACGGLTSISELGRSLEALTNLHQLTFLAYCNCLTSIAELGRSLEALTNLKQLTVILMCCRGLTSIAELGHSLEALTNLQRLTVDLGDCRGLTSIAELGRSLEALTNLQQLTVNLSGCAGLTSIAELGRSFGALTNLQQLTVNLRGCEGLTSIAELGRSLEALTNLQQLTVILNRCRGLTSIAELGCSLEALTNLKQLTVNLRGCEGLTSIAELGRSLEALTNLQQLTVILNCCRGLTSIAELGHSLE</sequence>
<evidence type="ECO:0000313" key="2">
    <source>
        <dbReference type="Proteomes" id="UP000626109"/>
    </source>
</evidence>
<evidence type="ECO:0000313" key="1">
    <source>
        <dbReference type="EMBL" id="CAE8716566.1"/>
    </source>
</evidence>
<accession>A0A813L2U0</accession>